<dbReference type="GO" id="GO:0032259">
    <property type="term" value="P:methylation"/>
    <property type="evidence" value="ECO:0007669"/>
    <property type="project" value="UniProtKB-KW"/>
</dbReference>
<evidence type="ECO:0000259" key="3">
    <source>
        <dbReference type="Pfam" id="PF05175"/>
    </source>
</evidence>
<accession>A0A859F9Z9</accession>
<dbReference type="KEGG" id="psua:FLK61_23095"/>
<dbReference type="CDD" id="cd02440">
    <property type="entry name" value="AdoMet_MTases"/>
    <property type="match status" value="1"/>
</dbReference>
<organism evidence="4 5">
    <name type="scientific">Paenalkalicoccus suaedae</name>
    <dbReference type="NCBI Taxonomy" id="2592382"/>
    <lineage>
        <taxon>Bacteria</taxon>
        <taxon>Bacillati</taxon>
        <taxon>Bacillota</taxon>
        <taxon>Bacilli</taxon>
        <taxon>Bacillales</taxon>
        <taxon>Bacillaceae</taxon>
        <taxon>Paenalkalicoccus</taxon>
    </lineage>
</organism>
<dbReference type="PANTHER" id="PTHR47816:SF4">
    <property type="entry name" value="RIBOSOMAL RNA SMALL SUBUNIT METHYLTRANSFERASE C"/>
    <property type="match status" value="1"/>
</dbReference>
<protein>
    <submittedName>
        <fullName evidence="4">Class I SAM-dependent methyltransferase</fullName>
    </submittedName>
</protein>
<gene>
    <name evidence="4" type="ORF">FLK61_23095</name>
</gene>
<keyword evidence="2 4" id="KW-0808">Transferase</keyword>
<keyword evidence="1 4" id="KW-0489">Methyltransferase</keyword>
<dbReference type="InterPro" id="IPR046977">
    <property type="entry name" value="RsmC/RlmG"/>
</dbReference>
<evidence type="ECO:0000313" key="5">
    <source>
        <dbReference type="Proteomes" id="UP000318138"/>
    </source>
</evidence>
<sequence>MSDHYYSKTPSTTSERKQIKETIRDRTYTFTVDRGVFSRGGLDFGSRLLIETMEEPAVKGPIMDVGCGWGPIGISLSKEFSGRLIELVDVNERSVSLAKENAMANKADVRVYENNLLDGVEKESVAAVISNPPIRAGKQTIFALYEQAYDVLLPGGELWIVIQKKQGAASTLTKLEDLGFDVTTKAKSKGYFIYHAKKSVD</sequence>
<dbReference type="Gene3D" id="3.40.50.150">
    <property type="entry name" value="Vaccinia Virus protein VP39"/>
    <property type="match status" value="1"/>
</dbReference>
<evidence type="ECO:0000256" key="1">
    <source>
        <dbReference type="ARBA" id="ARBA00022603"/>
    </source>
</evidence>
<dbReference type="PANTHER" id="PTHR47816">
    <property type="entry name" value="RIBOSOMAL RNA SMALL SUBUNIT METHYLTRANSFERASE C"/>
    <property type="match status" value="1"/>
</dbReference>
<reference evidence="5" key="1">
    <citation type="submission" date="2019-07" db="EMBL/GenBank/DDBJ databases">
        <title>Bacillus alkalisoli sp. nov. isolated from saline soil.</title>
        <authorList>
            <person name="Sun J.-Q."/>
            <person name="Xu L."/>
        </authorList>
    </citation>
    <scope>NUCLEOTIDE SEQUENCE [LARGE SCALE GENOMIC DNA]</scope>
    <source>
        <strain evidence="5">M4U3P1</strain>
    </source>
</reference>
<keyword evidence="5" id="KW-1185">Reference proteome</keyword>
<dbReference type="EMBL" id="CP041372">
    <property type="protein sequence ID" value="QKS69690.1"/>
    <property type="molecule type" value="Genomic_DNA"/>
</dbReference>
<dbReference type="InterPro" id="IPR029063">
    <property type="entry name" value="SAM-dependent_MTases_sf"/>
</dbReference>
<dbReference type="AlphaFoldDB" id="A0A859F9Z9"/>
<dbReference type="GO" id="GO:0008757">
    <property type="term" value="F:S-adenosylmethionine-dependent methyltransferase activity"/>
    <property type="evidence" value="ECO:0007669"/>
    <property type="project" value="InterPro"/>
</dbReference>
<dbReference type="InterPro" id="IPR007848">
    <property type="entry name" value="Small_mtfrase_dom"/>
</dbReference>
<dbReference type="RefSeq" id="WP_176007708.1">
    <property type="nucleotide sequence ID" value="NZ_CP041372.2"/>
</dbReference>
<dbReference type="Pfam" id="PF05175">
    <property type="entry name" value="MTS"/>
    <property type="match status" value="1"/>
</dbReference>
<evidence type="ECO:0000256" key="2">
    <source>
        <dbReference type="ARBA" id="ARBA00022679"/>
    </source>
</evidence>
<proteinExistence type="predicted"/>
<evidence type="ECO:0000313" key="4">
    <source>
        <dbReference type="EMBL" id="QKS69690.1"/>
    </source>
</evidence>
<name>A0A859F9Z9_9BACI</name>
<dbReference type="SUPFAM" id="SSF53335">
    <property type="entry name" value="S-adenosyl-L-methionine-dependent methyltransferases"/>
    <property type="match status" value="1"/>
</dbReference>
<feature type="domain" description="Methyltransferase small" evidence="3">
    <location>
        <begin position="28"/>
        <end position="194"/>
    </location>
</feature>
<dbReference type="Proteomes" id="UP000318138">
    <property type="component" value="Chromosome"/>
</dbReference>